<protein>
    <submittedName>
        <fullName evidence="2">ERF family protein</fullName>
    </submittedName>
</protein>
<dbReference type="EMBL" id="JBHTNZ010000029">
    <property type="protein sequence ID" value="MFD1463262.1"/>
    <property type="molecule type" value="Genomic_DNA"/>
</dbReference>
<feature type="region of interest" description="Disordered" evidence="1">
    <location>
        <begin position="128"/>
        <end position="149"/>
    </location>
</feature>
<organism evidence="2 3">
    <name type="scientific">Paenibacillus farraposensis</name>
    <dbReference type="NCBI Taxonomy" id="2807095"/>
    <lineage>
        <taxon>Bacteria</taxon>
        <taxon>Bacillati</taxon>
        <taxon>Bacillota</taxon>
        <taxon>Bacilli</taxon>
        <taxon>Bacillales</taxon>
        <taxon>Paenibacillaceae</taxon>
        <taxon>Paenibacillus</taxon>
    </lineage>
</organism>
<reference evidence="3" key="1">
    <citation type="journal article" date="2019" name="Int. J. Syst. Evol. Microbiol.">
        <title>The Global Catalogue of Microorganisms (GCM) 10K type strain sequencing project: providing services to taxonomists for standard genome sequencing and annotation.</title>
        <authorList>
            <consortium name="The Broad Institute Genomics Platform"/>
            <consortium name="The Broad Institute Genome Sequencing Center for Infectious Disease"/>
            <person name="Wu L."/>
            <person name="Ma J."/>
        </authorList>
    </citation>
    <scope>NUCLEOTIDE SEQUENCE [LARGE SCALE GENOMIC DNA]</scope>
    <source>
        <strain evidence="3">CCM 9147</strain>
    </source>
</reference>
<evidence type="ECO:0000256" key="1">
    <source>
        <dbReference type="SAM" id="MobiDB-lite"/>
    </source>
</evidence>
<dbReference type="Pfam" id="PF04404">
    <property type="entry name" value="ERF"/>
    <property type="match status" value="1"/>
</dbReference>
<proteinExistence type="predicted"/>
<comment type="caution">
    <text evidence="2">The sequence shown here is derived from an EMBL/GenBank/DDBJ whole genome shotgun (WGS) entry which is preliminary data.</text>
</comment>
<dbReference type="RefSeq" id="WP_229526486.1">
    <property type="nucleotide sequence ID" value="NZ_JAFFQR010000112.1"/>
</dbReference>
<dbReference type="InterPro" id="IPR007499">
    <property type="entry name" value="ERF_bacteria_virus"/>
</dbReference>
<gene>
    <name evidence="2" type="ORF">ACFQ5D_18105</name>
</gene>
<evidence type="ECO:0000313" key="3">
    <source>
        <dbReference type="Proteomes" id="UP001597340"/>
    </source>
</evidence>
<dbReference type="Proteomes" id="UP001597340">
    <property type="component" value="Unassembled WGS sequence"/>
</dbReference>
<feature type="compositionally biased region" description="Polar residues" evidence="1">
    <location>
        <begin position="133"/>
        <end position="146"/>
    </location>
</feature>
<sequence length="199" mass="21434">MSESIANIVTALAKFQKQVKQPKKDSDNPFFNSKYVPLEGVVAVITEPLADNGLSYVQPVSTDETNVVIKTVLFHESGEFIESDPLKLPGFQVKKNGDKDFNSQGIGAAITYGRRYSLTALLGIASEDDDDGNTGSVDPKNGTTNKTKTDAGAITPSIKAKYELIHGDLKGIEAFVAQHPKDADTVLTKMMQDKNKGGN</sequence>
<name>A0ABW4DF45_9BACL</name>
<accession>A0ABW4DF45</accession>
<keyword evidence="3" id="KW-1185">Reference proteome</keyword>
<evidence type="ECO:0000313" key="2">
    <source>
        <dbReference type="EMBL" id="MFD1463262.1"/>
    </source>
</evidence>